<keyword evidence="5" id="KW-0863">Zinc-finger</keyword>
<keyword evidence="10" id="KW-1185">Reference proteome</keyword>
<keyword evidence="4" id="KW-0479">Metal-binding</keyword>
<evidence type="ECO:0000313" key="10">
    <source>
        <dbReference type="Proteomes" id="UP001443914"/>
    </source>
</evidence>
<dbReference type="Pfam" id="PF04570">
    <property type="entry name" value="zf-FLZ"/>
    <property type="match status" value="1"/>
</dbReference>
<comment type="similarity">
    <text evidence="2">Belongs to the FLZ family.</text>
</comment>
<evidence type="ECO:0000256" key="2">
    <source>
        <dbReference type="ARBA" id="ARBA00009374"/>
    </source>
</evidence>
<dbReference type="AlphaFoldDB" id="A0AAW1MPE5"/>
<feature type="region of interest" description="Disordered" evidence="7">
    <location>
        <begin position="1"/>
        <end position="24"/>
    </location>
</feature>
<evidence type="ECO:0000256" key="3">
    <source>
        <dbReference type="ARBA" id="ARBA00022490"/>
    </source>
</evidence>
<feature type="compositionally biased region" description="Polar residues" evidence="7">
    <location>
        <begin position="9"/>
        <end position="24"/>
    </location>
</feature>
<evidence type="ECO:0000256" key="5">
    <source>
        <dbReference type="ARBA" id="ARBA00022771"/>
    </source>
</evidence>
<organism evidence="9 10">
    <name type="scientific">Saponaria officinalis</name>
    <name type="common">Common soapwort</name>
    <name type="synonym">Lychnis saponaria</name>
    <dbReference type="NCBI Taxonomy" id="3572"/>
    <lineage>
        <taxon>Eukaryota</taxon>
        <taxon>Viridiplantae</taxon>
        <taxon>Streptophyta</taxon>
        <taxon>Embryophyta</taxon>
        <taxon>Tracheophyta</taxon>
        <taxon>Spermatophyta</taxon>
        <taxon>Magnoliopsida</taxon>
        <taxon>eudicotyledons</taxon>
        <taxon>Gunneridae</taxon>
        <taxon>Pentapetalae</taxon>
        <taxon>Caryophyllales</taxon>
        <taxon>Caryophyllaceae</taxon>
        <taxon>Caryophylleae</taxon>
        <taxon>Saponaria</taxon>
    </lineage>
</organism>
<evidence type="ECO:0000313" key="9">
    <source>
        <dbReference type="EMBL" id="KAK9747731.1"/>
    </source>
</evidence>
<keyword evidence="3" id="KW-0963">Cytoplasm</keyword>
<accession>A0AAW1MPE5</accession>
<keyword evidence="5" id="KW-0862">Zinc</keyword>
<evidence type="ECO:0000256" key="6">
    <source>
        <dbReference type="PROSITE-ProRule" id="PRU01131"/>
    </source>
</evidence>
<dbReference type="PANTHER" id="PTHR33059:SF81">
    <property type="entry name" value="FLZ-TYPE DOMAIN-CONTAINING PROTEIN"/>
    <property type="match status" value="1"/>
</dbReference>
<feature type="domain" description="FLZ-type" evidence="8">
    <location>
        <begin position="73"/>
        <end position="117"/>
    </location>
</feature>
<comment type="caution">
    <text evidence="9">The sequence shown here is derived from an EMBL/GenBank/DDBJ whole genome shotgun (WGS) entry which is preliminary data.</text>
</comment>
<dbReference type="PROSITE" id="PS51795">
    <property type="entry name" value="ZF_FLZ"/>
    <property type="match status" value="1"/>
</dbReference>
<name>A0AAW1MPE5_SAPOF</name>
<evidence type="ECO:0000256" key="4">
    <source>
        <dbReference type="ARBA" id="ARBA00022723"/>
    </source>
</evidence>
<protein>
    <recommendedName>
        <fullName evidence="8">FLZ-type domain-containing protein</fullName>
    </recommendedName>
</protein>
<dbReference type="GO" id="GO:0005737">
    <property type="term" value="C:cytoplasm"/>
    <property type="evidence" value="ECO:0007669"/>
    <property type="project" value="UniProtKB-SubCell"/>
</dbReference>
<sequence>MTAKRSRIYRSSSSGETTALPTPSSAAYFSASKDERVRKAAAMAENRRQKSGIFTISSPLEESIDRRSEEICGFLEKCSFCSKKFPKNADIFMYSYLQAFCSRECRQKQIDIDNNLETLRKKRVNSNTKQVYTSLVKNGGF</sequence>
<evidence type="ECO:0000256" key="1">
    <source>
        <dbReference type="ARBA" id="ARBA00004496"/>
    </source>
</evidence>
<proteinExistence type="inferred from homology"/>
<feature type="zinc finger region" description="FLZ-type" evidence="6">
    <location>
        <begin position="73"/>
        <end position="117"/>
    </location>
</feature>
<evidence type="ECO:0000259" key="8">
    <source>
        <dbReference type="PROSITE" id="PS51795"/>
    </source>
</evidence>
<comment type="subcellular location">
    <subcellularLocation>
        <location evidence="1">Cytoplasm</location>
    </subcellularLocation>
</comment>
<evidence type="ECO:0000256" key="7">
    <source>
        <dbReference type="SAM" id="MobiDB-lite"/>
    </source>
</evidence>
<reference evidence="9" key="1">
    <citation type="submission" date="2024-03" db="EMBL/GenBank/DDBJ databases">
        <title>WGS assembly of Saponaria officinalis var. Norfolk2.</title>
        <authorList>
            <person name="Jenkins J."/>
            <person name="Shu S."/>
            <person name="Grimwood J."/>
            <person name="Barry K."/>
            <person name="Goodstein D."/>
            <person name="Schmutz J."/>
            <person name="Leebens-Mack J."/>
            <person name="Osbourn A."/>
        </authorList>
    </citation>
    <scope>NUCLEOTIDE SEQUENCE [LARGE SCALE GENOMIC DNA]</scope>
    <source>
        <strain evidence="9">JIC</strain>
    </source>
</reference>
<dbReference type="InterPro" id="IPR007650">
    <property type="entry name" value="Zf-FLZ_dom"/>
</dbReference>
<dbReference type="GO" id="GO:0008270">
    <property type="term" value="F:zinc ion binding"/>
    <property type="evidence" value="ECO:0007669"/>
    <property type="project" value="UniProtKB-KW"/>
</dbReference>
<dbReference type="Proteomes" id="UP001443914">
    <property type="component" value="Unassembled WGS sequence"/>
</dbReference>
<gene>
    <name evidence="9" type="ORF">RND81_02G012100</name>
</gene>
<dbReference type="PANTHER" id="PTHR33059">
    <property type="entry name" value="FCS-LIKE ZINC FINGER 5"/>
    <property type="match status" value="1"/>
</dbReference>
<dbReference type="EMBL" id="JBDFQZ010000002">
    <property type="protein sequence ID" value="KAK9747731.1"/>
    <property type="molecule type" value="Genomic_DNA"/>
</dbReference>